<keyword evidence="2" id="KW-1133">Transmembrane helix</keyword>
<sequence length="241" mass="25115">MQASAPLDEDLEGLTGYSSWQQRSRGASPRSTTARLIAEAAGGVCLLSLLCWVIALSMQLRSLQGSSARIAPECVHALGGGPVGSGGSLHPIMDPQAWPWEDWVAAAAAQPLQPMLALYGALCRHGYAIALVTGRHEASRNSTMANLQRAGYGSPCSSSSSSSSSGADAPCCYDALLMRPANDSRLASVYKPWARAQLLAGGGYRLAGLLGDQFSDINGAGVEPGSGVAAYKLPNPFYFIL</sequence>
<accession>A0ABY8U2Z7</accession>
<feature type="transmembrane region" description="Helical" evidence="2">
    <location>
        <begin position="36"/>
        <end position="56"/>
    </location>
</feature>
<keyword evidence="2" id="KW-0472">Membrane</keyword>
<dbReference type="Gene3D" id="3.40.50.1000">
    <property type="entry name" value="HAD superfamily/HAD-like"/>
    <property type="match status" value="1"/>
</dbReference>
<protein>
    <recommendedName>
        <fullName evidence="5">Acid phosphatase</fullName>
    </recommendedName>
</protein>
<evidence type="ECO:0000256" key="1">
    <source>
        <dbReference type="ARBA" id="ARBA00022729"/>
    </source>
</evidence>
<keyword evidence="4" id="KW-1185">Reference proteome</keyword>
<dbReference type="InterPro" id="IPR023214">
    <property type="entry name" value="HAD_sf"/>
</dbReference>
<proteinExistence type="predicted"/>
<dbReference type="PANTHER" id="PTHR31284">
    <property type="entry name" value="ACID PHOSPHATASE-LIKE PROTEIN"/>
    <property type="match status" value="1"/>
</dbReference>
<reference evidence="3 4" key="1">
    <citation type="submission" date="2023-05" db="EMBL/GenBank/DDBJ databases">
        <title>A 100% complete, gapless, phased diploid assembly of the Scenedesmus obliquus UTEX 3031 genome.</title>
        <authorList>
            <person name="Biondi T.C."/>
            <person name="Hanschen E.R."/>
            <person name="Kwon T."/>
            <person name="Eng W."/>
            <person name="Kruse C.P.S."/>
            <person name="Koehler S.I."/>
            <person name="Kunde Y."/>
            <person name="Gleasner C.D."/>
            <person name="You Mak K.T."/>
            <person name="Polle J."/>
            <person name="Hovde B.T."/>
            <person name="Starkenburg S.R."/>
        </authorList>
    </citation>
    <scope>NUCLEOTIDE SEQUENCE [LARGE SCALE GENOMIC DNA]</scope>
    <source>
        <strain evidence="3 4">DOE0152z</strain>
    </source>
</reference>
<dbReference type="EMBL" id="CP126212">
    <property type="protein sequence ID" value="WIA14822.1"/>
    <property type="molecule type" value="Genomic_DNA"/>
</dbReference>
<evidence type="ECO:0000313" key="4">
    <source>
        <dbReference type="Proteomes" id="UP001244341"/>
    </source>
</evidence>
<dbReference type="Pfam" id="PF03767">
    <property type="entry name" value="Acid_phosphat_B"/>
    <property type="match status" value="1"/>
</dbReference>
<keyword evidence="1" id="KW-0732">Signal</keyword>
<dbReference type="PANTHER" id="PTHR31284:SF10">
    <property type="entry name" value="ACID PHOSPHATASE-LIKE PROTEIN"/>
    <property type="match status" value="1"/>
</dbReference>
<gene>
    <name evidence="3" type="ORF">OEZ85_003304</name>
</gene>
<dbReference type="SUPFAM" id="SSF56784">
    <property type="entry name" value="HAD-like"/>
    <property type="match status" value="1"/>
</dbReference>
<dbReference type="InterPro" id="IPR005519">
    <property type="entry name" value="Acid_phosphat_B-like"/>
</dbReference>
<evidence type="ECO:0000313" key="3">
    <source>
        <dbReference type="EMBL" id="WIA14822.1"/>
    </source>
</evidence>
<evidence type="ECO:0008006" key="5">
    <source>
        <dbReference type="Google" id="ProtNLM"/>
    </source>
</evidence>
<keyword evidence="2" id="KW-0812">Transmembrane</keyword>
<evidence type="ECO:0000256" key="2">
    <source>
        <dbReference type="SAM" id="Phobius"/>
    </source>
</evidence>
<dbReference type="Proteomes" id="UP001244341">
    <property type="component" value="Chromosome 5b"/>
</dbReference>
<dbReference type="InterPro" id="IPR036412">
    <property type="entry name" value="HAD-like_sf"/>
</dbReference>
<organism evidence="3 4">
    <name type="scientific">Tetradesmus obliquus</name>
    <name type="common">Green alga</name>
    <name type="synonym">Acutodesmus obliquus</name>
    <dbReference type="NCBI Taxonomy" id="3088"/>
    <lineage>
        <taxon>Eukaryota</taxon>
        <taxon>Viridiplantae</taxon>
        <taxon>Chlorophyta</taxon>
        <taxon>core chlorophytes</taxon>
        <taxon>Chlorophyceae</taxon>
        <taxon>CS clade</taxon>
        <taxon>Sphaeropleales</taxon>
        <taxon>Scenedesmaceae</taxon>
        <taxon>Tetradesmus</taxon>
    </lineage>
</organism>
<name>A0ABY8U2Z7_TETOB</name>